<dbReference type="EMBL" id="CAADFM010000090">
    <property type="protein sequence ID" value="VFK13582.1"/>
    <property type="molecule type" value="Genomic_DNA"/>
</dbReference>
<evidence type="ECO:0000259" key="6">
    <source>
        <dbReference type="Pfam" id="PF00962"/>
    </source>
</evidence>
<dbReference type="FunFam" id="3.20.20.140:FF:000039">
    <property type="entry name" value="Adenine deaminase"/>
    <property type="match status" value="1"/>
</dbReference>
<dbReference type="NCBIfam" id="TIGR01430">
    <property type="entry name" value="aden_deam"/>
    <property type="match status" value="1"/>
</dbReference>
<organism evidence="8">
    <name type="scientific">Candidatus Kentrum sp. LPFa</name>
    <dbReference type="NCBI Taxonomy" id="2126335"/>
    <lineage>
        <taxon>Bacteria</taxon>
        <taxon>Pseudomonadati</taxon>
        <taxon>Pseudomonadota</taxon>
        <taxon>Gammaproteobacteria</taxon>
        <taxon>Candidatus Kentrum</taxon>
    </lineage>
</organism>
<dbReference type="GO" id="GO:0008270">
    <property type="term" value="F:zinc ion binding"/>
    <property type="evidence" value="ECO:0007669"/>
    <property type="project" value="UniProtKB-UniRule"/>
</dbReference>
<gene>
    <name evidence="7" type="ORF">BECKLPF1236A_GA0070988_100905</name>
    <name evidence="8" type="ORF">BECKLPF1236C_GA0070990_100895</name>
</gene>
<dbReference type="PANTHER" id="PTHR43114">
    <property type="entry name" value="ADENINE DEAMINASE"/>
    <property type="match status" value="1"/>
</dbReference>
<evidence type="ECO:0000313" key="8">
    <source>
        <dbReference type="EMBL" id="VFK29531.1"/>
    </source>
</evidence>
<dbReference type="Pfam" id="PF00962">
    <property type="entry name" value="A_deaminase"/>
    <property type="match status" value="1"/>
</dbReference>
<dbReference type="GO" id="GO:0000034">
    <property type="term" value="F:adenine deaminase activity"/>
    <property type="evidence" value="ECO:0007669"/>
    <property type="project" value="UniProtKB-UniRule"/>
</dbReference>
<feature type="domain" description="Adenosine deaminase" evidence="6">
    <location>
        <begin position="15"/>
        <end position="334"/>
    </location>
</feature>
<dbReference type="EC" id="3.5.4.2" evidence="5"/>
<feature type="binding site" evidence="5">
    <location>
        <position position="282"/>
    </location>
    <ligand>
        <name>substrate</name>
    </ligand>
</feature>
<feature type="binding site" evidence="5">
    <location>
        <position position="281"/>
    </location>
    <ligand>
        <name>Zn(2+)</name>
        <dbReference type="ChEBI" id="CHEBI:29105"/>
        <note>catalytic</note>
    </ligand>
</feature>
<name>A0A450XJR6_9GAMM</name>
<evidence type="ECO:0000256" key="4">
    <source>
        <dbReference type="ARBA" id="ARBA00023080"/>
    </source>
</evidence>
<dbReference type="PANTHER" id="PTHR43114:SF6">
    <property type="entry name" value="ADENINE DEAMINASE"/>
    <property type="match status" value="1"/>
</dbReference>
<feature type="active site" description="Proton donor" evidence="5">
    <location>
        <position position="203"/>
    </location>
</feature>
<protein>
    <recommendedName>
        <fullName evidence="5">Adenine deaminase</fullName>
        <shortName evidence="5">ADE</shortName>
        <ecNumber evidence="5">3.5.4.2</ecNumber>
    </recommendedName>
    <alternativeName>
        <fullName evidence="5">Adenine aminohydrolase</fullName>
        <shortName evidence="5">AAH</shortName>
    </alternativeName>
</protein>
<dbReference type="GO" id="GO:0005829">
    <property type="term" value="C:cytosol"/>
    <property type="evidence" value="ECO:0007669"/>
    <property type="project" value="TreeGrafter"/>
</dbReference>
<feature type="binding site" evidence="5">
    <location>
        <position position="200"/>
    </location>
    <ligand>
        <name>Zn(2+)</name>
        <dbReference type="ChEBI" id="CHEBI:29105"/>
        <note>catalytic</note>
    </ligand>
</feature>
<dbReference type="EMBL" id="CAADFP010000089">
    <property type="protein sequence ID" value="VFK29531.1"/>
    <property type="molecule type" value="Genomic_DNA"/>
</dbReference>
<comment type="cofactor">
    <cofactor evidence="5">
        <name>Zn(2+)</name>
        <dbReference type="ChEBI" id="CHEBI:29105"/>
    </cofactor>
    <text evidence="5">Binds 1 zinc ion per subunit.</text>
</comment>
<reference evidence="8" key="1">
    <citation type="submission" date="2019-02" db="EMBL/GenBank/DDBJ databases">
        <authorList>
            <person name="Gruber-Vodicka R. H."/>
            <person name="Seah K. B. B."/>
        </authorList>
    </citation>
    <scope>NUCLEOTIDE SEQUENCE</scope>
    <source>
        <strain evidence="7">BECK_S312</strain>
        <strain evidence="8">BECK_S426</strain>
    </source>
</reference>
<keyword evidence="3 5" id="KW-0862">Zinc</keyword>
<keyword evidence="2 5" id="KW-0378">Hydrolase</keyword>
<evidence type="ECO:0000256" key="3">
    <source>
        <dbReference type="ARBA" id="ARBA00022833"/>
    </source>
</evidence>
<keyword evidence="1 5" id="KW-0479">Metal-binding</keyword>
<accession>A0A450XJR6</accession>
<feature type="site" description="Important for catalytic activity" evidence="5">
    <location>
        <position position="224"/>
    </location>
</feature>
<dbReference type="InterPro" id="IPR001365">
    <property type="entry name" value="A_deaminase_dom"/>
</dbReference>
<dbReference type="NCBIfam" id="NF006850">
    <property type="entry name" value="PRK09358.1-6"/>
    <property type="match status" value="1"/>
</dbReference>
<dbReference type="SUPFAM" id="SSF51556">
    <property type="entry name" value="Metallo-dependent hydrolases"/>
    <property type="match status" value="1"/>
</dbReference>
<evidence type="ECO:0000313" key="7">
    <source>
        <dbReference type="EMBL" id="VFK13582.1"/>
    </source>
</evidence>
<dbReference type="Gene3D" id="3.20.20.140">
    <property type="entry name" value="Metal-dependent hydrolases"/>
    <property type="match status" value="1"/>
</dbReference>
<proteinExistence type="inferred from homology"/>
<dbReference type="GO" id="GO:0009117">
    <property type="term" value="P:nucleotide metabolic process"/>
    <property type="evidence" value="ECO:0007669"/>
    <property type="project" value="UniProtKB-KW"/>
</dbReference>
<evidence type="ECO:0000256" key="1">
    <source>
        <dbReference type="ARBA" id="ARBA00022723"/>
    </source>
</evidence>
<dbReference type="InterPro" id="IPR028892">
    <property type="entry name" value="ADE"/>
</dbReference>
<evidence type="ECO:0000256" key="5">
    <source>
        <dbReference type="HAMAP-Rule" id="MF_01962"/>
    </source>
</evidence>
<dbReference type="HAMAP" id="MF_01962">
    <property type="entry name" value="Adenine_deaminase"/>
    <property type="match status" value="1"/>
</dbReference>
<sequence length="344" mass="38577">MMVAGAMKGLIHALPKAELHIHIEGSLEPDLMFSLAERNGIRLRFGSVEEARRAYAFSDLQSFLDIYYEGANVLREEQDFYDLTWAYLERASAQRVRHAEIFFDPQTHTERGIGFETVFSGIWRALEDGRERLDISSHLILCFLRHLSADAAMETLAQALPYRDRIIAVGLDSSEAGHPPDKFKAIFERARSEGFLTVAHAGEEGPPEYIRQALDFLAVSRIDHGVRCMEDAALARRLAEEGIPLTVCPLSNVKLRVFDTMADHNLKVLLDRGIRATINSDDPAYFGGYINENYLAAQAALGLGAEDLYRLARNSFEAGFLSPADQQRFIAELDACMASFRDMI</sequence>
<keyword evidence="4 5" id="KW-0546">Nucleotide metabolism</keyword>
<feature type="binding site" evidence="5">
    <location>
        <position position="22"/>
    </location>
    <ligand>
        <name>Zn(2+)</name>
        <dbReference type="ChEBI" id="CHEBI:29105"/>
        <note>catalytic</note>
    </ligand>
</feature>
<feature type="binding site" evidence="5">
    <location>
        <position position="20"/>
    </location>
    <ligand>
        <name>Zn(2+)</name>
        <dbReference type="ChEBI" id="CHEBI:29105"/>
        <note>catalytic</note>
    </ligand>
</feature>
<evidence type="ECO:0000256" key="2">
    <source>
        <dbReference type="ARBA" id="ARBA00022801"/>
    </source>
</evidence>
<dbReference type="AlphaFoldDB" id="A0A450XJR6"/>
<comment type="function">
    <text evidence="5">Catalyzes the hydrolytic deamination of adenine to hypoxanthine. Plays an important role in the purine salvage pathway and in nitrogen catabolism.</text>
</comment>
<dbReference type="CDD" id="cd01320">
    <property type="entry name" value="ADA"/>
    <property type="match status" value="1"/>
</dbReference>
<dbReference type="GO" id="GO:0006146">
    <property type="term" value="P:adenine catabolic process"/>
    <property type="evidence" value="ECO:0007669"/>
    <property type="project" value="UniProtKB-UniRule"/>
</dbReference>
<comment type="catalytic activity">
    <reaction evidence="5">
        <text>adenine + H2O + H(+) = hypoxanthine + NH4(+)</text>
        <dbReference type="Rhea" id="RHEA:23688"/>
        <dbReference type="ChEBI" id="CHEBI:15377"/>
        <dbReference type="ChEBI" id="CHEBI:15378"/>
        <dbReference type="ChEBI" id="CHEBI:16708"/>
        <dbReference type="ChEBI" id="CHEBI:17368"/>
        <dbReference type="ChEBI" id="CHEBI:28938"/>
        <dbReference type="EC" id="3.5.4.2"/>
    </reaction>
</comment>
<dbReference type="GO" id="GO:0043103">
    <property type="term" value="P:hypoxanthine salvage"/>
    <property type="evidence" value="ECO:0007669"/>
    <property type="project" value="UniProtKB-UniRule"/>
</dbReference>
<dbReference type="InterPro" id="IPR032466">
    <property type="entry name" value="Metal_Hydrolase"/>
</dbReference>
<dbReference type="InterPro" id="IPR006330">
    <property type="entry name" value="Ado/ade_deaminase"/>
</dbReference>
<comment type="similarity">
    <text evidence="5">Belongs to the metallo-dependent hydrolases superfamily. Adenosine and AMP deaminases family. Adenine deaminase type 2 subfamily.</text>
</comment>